<evidence type="ECO:0000313" key="2">
    <source>
        <dbReference type="Proteomes" id="UP000326939"/>
    </source>
</evidence>
<comment type="caution">
    <text evidence="1">The sequence shown here is derived from an EMBL/GenBank/DDBJ whole genome shotgun (WGS) entry which is preliminary data.</text>
</comment>
<keyword evidence="2" id="KW-1185">Reference proteome</keyword>
<dbReference type="Proteomes" id="UP000326939">
    <property type="component" value="Chromosome 5"/>
</dbReference>
<gene>
    <name evidence="1" type="ORF">DKX38_008655</name>
</gene>
<sequence>MATSVSMEASTGTYLVPLPVTYVRTTKDTSEILNRIGCLLRKNLKKETLKSLKGMKGKSDISNVDHSIMVVVEAFDPDKGSASEHTYQLIKKAKPILNLSQPI</sequence>
<evidence type="ECO:0000313" key="1">
    <source>
        <dbReference type="EMBL" id="KAB5557746.1"/>
    </source>
</evidence>
<organism evidence="1 2">
    <name type="scientific">Salix brachista</name>
    <dbReference type="NCBI Taxonomy" id="2182728"/>
    <lineage>
        <taxon>Eukaryota</taxon>
        <taxon>Viridiplantae</taxon>
        <taxon>Streptophyta</taxon>
        <taxon>Embryophyta</taxon>
        <taxon>Tracheophyta</taxon>
        <taxon>Spermatophyta</taxon>
        <taxon>Magnoliopsida</taxon>
        <taxon>eudicotyledons</taxon>
        <taxon>Gunneridae</taxon>
        <taxon>Pentapetalae</taxon>
        <taxon>rosids</taxon>
        <taxon>fabids</taxon>
        <taxon>Malpighiales</taxon>
        <taxon>Salicaceae</taxon>
        <taxon>Saliceae</taxon>
        <taxon>Salix</taxon>
    </lineage>
</organism>
<name>A0A5N5MTI8_9ROSI</name>
<accession>A0A5N5MTI8</accession>
<proteinExistence type="predicted"/>
<reference evidence="2" key="1">
    <citation type="journal article" date="2019" name="Gigascience">
        <title>De novo genome assembly of the endangered Acer yangbiense, a plant species with extremely small populations endemic to Yunnan Province, China.</title>
        <authorList>
            <person name="Yang J."/>
            <person name="Wariss H.M."/>
            <person name="Tao L."/>
            <person name="Zhang R."/>
            <person name="Yun Q."/>
            <person name="Hollingsworth P."/>
            <person name="Dao Z."/>
            <person name="Luo G."/>
            <person name="Guo H."/>
            <person name="Ma Y."/>
            <person name="Sun W."/>
        </authorList>
    </citation>
    <scope>NUCLEOTIDE SEQUENCE [LARGE SCALE GENOMIC DNA]</scope>
    <source>
        <strain evidence="2">cv. br00</strain>
    </source>
</reference>
<protein>
    <submittedName>
        <fullName evidence="1">Uncharacterized protein</fullName>
    </submittedName>
</protein>
<dbReference type="AlphaFoldDB" id="A0A5N5MTI8"/>
<dbReference type="EMBL" id="VDCV01000005">
    <property type="protein sequence ID" value="KAB5557746.1"/>
    <property type="molecule type" value="Genomic_DNA"/>
</dbReference>